<gene>
    <name evidence="1" type="ORF">K432DRAFT_431022</name>
</gene>
<protein>
    <recommendedName>
        <fullName evidence="3">Cyclase</fullName>
    </recommendedName>
</protein>
<dbReference type="OrthoDB" id="5396at2759"/>
<dbReference type="PANTHER" id="PTHR34861">
    <property type="match status" value="1"/>
</dbReference>
<proteinExistence type="predicted"/>
<organism evidence="1 2">
    <name type="scientific">Lepidopterella palustris CBS 459.81</name>
    <dbReference type="NCBI Taxonomy" id="1314670"/>
    <lineage>
        <taxon>Eukaryota</taxon>
        <taxon>Fungi</taxon>
        <taxon>Dikarya</taxon>
        <taxon>Ascomycota</taxon>
        <taxon>Pezizomycotina</taxon>
        <taxon>Dothideomycetes</taxon>
        <taxon>Pleosporomycetidae</taxon>
        <taxon>Mytilinidiales</taxon>
        <taxon>Argynnaceae</taxon>
        <taxon>Lepidopterella</taxon>
    </lineage>
</organism>
<evidence type="ECO:0000313" key="2">
    <source>
        <dbReference type="Proteomes" id="UP000250266"/>
    </source>
</evidence>
<dbReference type="GO" id="GO:0004061">
    <property type="term" value="F:arylformamidase activity"/>
    <property type="evidence" value="ECO:0007669"/>
    <property type="project" value="InterPro"/>
</dbReference>
<dbReference type="AlphaFoldDB" id="A0A8E2EM30"/>
<reference evidence="1 2" key="1">
    <citation type="journal article" date="2016" name="Nat. Commun.">
        <title>Ectomycorrhizal ecology is imprinted in the genome of the dominant symbiotic fungus Cenococcum geophilum.</title>
        <authorList>
            <consortium name="DOE Joint Genome Institute"/>
            <person name="Peter M."/>
            <person name="Kohler A."/>
            <person name="Ohm R.A."/>
            <person name="Kuo A."/>
            <person name="Krutzmann J."/>
            <person name="Morin E."/>
            <person name="Arend M."/>
            <person name="Barry K.W."/>
            <person name="Binder M."/>
            <person name="Choi C."/>
            <person name="Clum A."/>
            <person name="Copeland A."/>
            <person name="Grisel N."/>
            <person name="Haridas S."/>
            <person name="Kipfer T."/>
            <person name="LaButti K."/>
            <person name="Lindquist E."/>
            <person name="Lipzen A."/>
            <person name="Maire R."/>
            <person name="Meier B."/>
            <person name="Mihaltcheva S."/>
            <person name="Molinier V."/>
            <person name="Murat C."/>
            <person name="Poggeler S."/>
            <person name="Quandt C.A."/>
            <person name="Sperisen C."/>
            <person name="Tritt A."/>
            <person name="Tisserant E."/>
            <person name="Crous P.W."/>
            <person name="Henrissat B."/>
            <person name="Nehls U."/>
            <person name="Egli S."/>
            <person name="Spatafora J.W."/>
            <person name="Grigoriev I.V."/>
            <person name="Martin F.M."/>
        </authorList>
    </citation>
    <scope>NUCLEOTIDE SEQUENCE [LARGE SCALE GENOMIC DNA]</scope>
    <source>
        <strain evidence="1 2">CBS 459.81</strain>
    </source>
</reference>
<evidence type="ECO:0000313" key="1">
    <source>
        <dbReference type="EMBL" id="OCK86306.1"/>
    </source>
</evidence>
<dbReference type="Gene3D" id="3.50.30.50">
    <property type="entry name" value="Putative cyclase"/>
    <property type="match status" value="1"/>
</dbReference>
<accession>A0A8E2EM30</accession>
<evidence type="ECO:0008006" key="3">
    <source>
        <dbReference type="Google" id="ProtNLM"/>
    </source>
</evidence>
<dbReference type="Proteomes" id="UP000250266">
    <property type="component" value="Unassembled WGS sequence"/>
</dbReference>
<name>A0A8E2EM30_9PEZI</name>
<dbReference type="SUPFAM" id="SSF102198">
    <property type="entry name" value="Putative cyclase"/>
    <property type="match status" value="1"/>
</dbReference>
<dbReference type="PANTHER" id="PTHR34861:SF11">
    <property type="entry name" value="CYCLASE"/>
    <property type="match status" value="1"/>
</dbReference>
<sequence length="256" mass="29191">MARHPKYSEFPLNPDDPFRSAWGLRLKYGKDDQLGFMNCLTDEVVHEAAKEIETGTRISLNWPMDAQGDIPFFGRQVFHKNIYSKPPRIVNDETWTFNTQGSSQWDGRHFAYQKESKFYNGVTMDDICTTDCYGNGPTPLKHLQAVAESQGVEFEFGDILIIRSGYVATYTNLDRSELESLSKDNFSVVASDQPSFEFWPSQQPHMLHEVMLAGWGCPIGELFNLEASAEQCKKINRYSFFVASELFSPLIIPAIF</sequence>
<dbReference type="InterPro" id="IPR037175">
    <property type="entry name" value="KFase_sf"/>
</dbReference>
<keyword evidence="2" id="KW-1185">Reference proteome</keyword>
<dbReference type="GO" id="GO:0019441">
    <property type="term" value="P:L-tryptophan catabolic process to kynurenine"/>
    <property type="evidence" value="ECO:0007669"/>
    <property type="project" value="InterPro"/>
</dbReference>
<dbReference type="EMBL" id="KV744806">
    <property type="protein sequence ID" value="OCK86306.1"/>
    <property type="molecule type" value="Genomic_DNA"/>
</dbReference>